<dbReference type="AlphaFoldDB" id="A0A4Y8Q2T0"/>
<gene>
    <name evidence="2" type="ORF">B5M42_10645</name>
</gene>
<dbReference type="Proteomes" id="UP000298246">
    <property type="component" value="Unassembled WGS sequence"/>
</dbReference>
<comment type="caution">
    <text evidence="2">The sequence shown here is derived from an EMBL/GenBank/DDBJ whole genome shotgun (WGS) entry which is preliminary data.</text>
</comment>
<evidence type="ECO:0000313" key="3">
    <source>
        <dbReference type="Proteomes" id="UP000298246"/>
    </source>
</evidence>
<dbReference type="EMBL" id="MYFO01000011">
    <property type="protein sequence ID" value="TFE88074.1"/>
    <property type="molecule type" value="Genomic_DNA"/>
</dbReference>
<keyword evidence="3" id="KW-1185">Reference proteome</keyword>
<sequence>MLPEKDNLYTILADLKRTAREYTTAVTESKNPHIRQLFTALLDSTLAMQGRLYEQMQLNSMYNASSPALRQELDKQLHQYAQTEQETAMFLDQTLGAGTRSVGSPPHLQAGLAQPMTSAPQPHLQPMMQGAPSSYAQLHPHMQEQPHPYPSPFGGTGFPQASRPLPYM</sequence>
<accession>A0A4Y8Q2T0</accession>
<dbReference type="InterPro" id="IPR012851">
    <property type="entry name" value="Spore_coat_CotF-like"/>
</dbReference>
<reference evidence="2 3" key="1">
    <citation type="submission" date="2017-03" db="EMBL/GenBank/DDBJ databases">
        <title>Isolation of Levoglucosan Utilizing Bacteria.</title>
        <authorList>
            <person name="Arya A.S."/>
        </authorList>
    </citation>
    <scope>NUCLEOTIDE SEQUENCE [LARGE SCALE GENOMIC DNA]</scope>
    <source>
        <strain evidence="2 3">MEC069</strain>
    </source>
</reference>
<dbReference type="OrthoDB" id="2382401at2"/>
<evidence type="ECO:0000256" key="1">
    <source>
        <dbReference type="SAM" id="MobiDB-lite"/>
    </source>
</evidence>
<feature type="region of interest" description="Disordered" evidence="1">
    <location>
        <begin position="141"/>
        <end position="168"/>
    </location>
</feature>
<dbReference type="Pfam" id="PF07875">
    <property type="entry name" value="Coat_F"/>
    <property type="match status" value="1"/>
</dbReference>
<organism evidence="2 3">
    <name type="scientific">Paenibacillus athensensis</name>
    <dbReference type="NCBI Taxonomy" id="1967502"/>
    <lineage>
        <taxon>Bacteria</taxon>
        <taxon>Bacillati</taxon>
        <taxon>Bacillota</taxon>
        <taxon>Bacilli</taxon>
        <taxon>Bacillales</taxon>
        <taxon>Paenibacillaceae</taxon>
        <taxon>Paenibacillus</taxon>
    </lineage>
</organism>
<protein>
    <recommendedName>
        <fullName evidence="4">Spore coat protein</fullName>
    </recommendedName>
</protein>
<name>A0A4Y8Q2T0_9BACL</name>
<evidence type="ECO:0008006" key="4">
    <source>
        <dbReference type="Google" id="ProtNLM"/>
    </source>
</evidence>
<proteinExistence type="predicted"/>
<evidence type="ECO:0000313" key="2">
    <source>
        <dbReference type="EMBL" id="TFE88074.1"/>
    </source>
</evidence>